<feature type="binding site" evidence="7">
    <location>
        <position position="76"/>
    </location>
    <ligand>
        <name>Fe cation</name>
        <dbReference type="ChEBI" id="CHEBI:24875"/>
        <note>catalytic</note>
    </ligand>
</feature>
<dbReference type="InterPro" id="IPR010300">
    <property type="entry name" value="CDO_1"/>
</dbReference>
<dbReference type="CDD" id="cd10548">
    <property type="entry name" value="cupin_CDO"/>
    <property type="match status" value="1"/>
</dbReference>
<dbReference type="GO" id="GO:0019448">
    <property type="term" value="P:L-cysteine catabolic process"/>
    <property type="evidence" value="ECO:0007669"/>
    <property type="project" value="TreeGrafter"/>
</dbReference>
<dbReference type="PANTHER" id="PTHR12918">
    <property type="entry name" value="CYSTEINE DIOXYGENASE"/>
    <property type="match status" value="1"/>
</dbReference>
<feature type="cross-link" description="3'-(S-cysteinyl)-tyrosine (Cys-Tyr)" evidence="6">
    <location>
        <begin position="83"/>
        <end position="149"/>
    </location>
</feature>
<evidence type="ECO:0000256" key="4">
    <source>
        <dbReference type="ARBA" id="ARBA00023002"/>
    </source>
</evidence>
<evidence type="ECO:0000256" key="7">
    <source>
        <dbReference type="PIRSR" id="PIRSR610300-51"/>
    </source>
</evidence>
<protein>
    <submittedName>
        <fullName evidence="8">Cysteine dioxygenase</fullName>
    </submittedName>
</protein>
<dbReference type="GO" id="GO:0008198">
    <property type="term" value="F:ferrous iron binding"/>
    <property type="evidence" value="ECO:0007669"/>
    <property type="project" value="TreeGrafter"/>
</dbReference>
<evidence type="ECO:0000256" key="1">
    <source>
        <dbReference type="ARBA" id="ARBA00006622"/>
    </source>
</evidence>
<dbReference type="GO" id="GO:0017172">
    <property type="term" value="F:cysteine dioxygenase activity"/>
    <property type="evidence" value="ECO:0007669"/>
    <property type="project" value="TreeGrafter"/>
</dbReference>
<evidence type="ECO:0000256" key="5">
    <source>
        <dbReference type="ARBA" id="ARBA00023004"/>
    </source>
</evidence>
<evidence type="ECO:0000256" key="2">
    <source>
        <dbReference type="ARBA" id="ARBA00022723"/>
    </source>
</evidence>
<organism evidence="8 9">
    <name type="scientific">Uabimicrobium amorphum</name>
    <dbReference type="NCBI Taxonomy" id="2596890"/>
    <lineage>
        <taxon>Bacteria</taxon>
        <taxon>Pseudomonadati</taxon>
        <taxon>Planctomycetota</taxon>
        <taxon>Candidatus Uabimicrobiia</taxon>
        <taxon>Candidatus Uabimicrobiales</taxon>
        <taxon>Candidatus Uabimicrobiaceae</taxon>
        <taxon>Candidatus Uabimicrobium</taxon>
    </lineage>
</organism>
<accession>A0A5S9IS74</accession>
<keyword evidence="6" id="KW-0883">Thioether bond</keyword>
<evidence type="ECO:0000313" key="8">
    <source>
        <dbReference type="EMBL" id="BBM86757.1"/>
    </source>
</evidence>
<proteinExistence type="inferred from homology"/>
<dbReference type="PANTHER" id="PTHR12918:SF1">
    <property type="entry name" value="CYSTEINE DIOXYGENASE TYPE 1"/>
    <property type="match status" value="1"/>
</dbReference>
<name>A0A5S9IS74_UABAM</name>
<dbReference type="Proteomes" id="UP000326354">
    <property type="component" value="Chromosome"/>
</dbReference>
<keyword evidence="9" id="KW-1185">Reference proteome</keyword>
<dbReference type="Gene3D" id="2.60.120.10">
    <property type="entry name" value="Jelly Rolls"/>
    <property type="match status" value="1"/>
</dbReference>
<dbReference type="RefSeq" id="WP_151970800.1">
    <property type="nucleotide sequence ID" value="NZ_AP019860.1"/>
</dbReference>
<gene>
    <name evidence="8" type="ORF">UABAM_05144</name>
</gene>
<dbReference type="AlphaFoldDB" id="A0A5S9IS74"/>
<dbReference type="SUPFAM" id="SSF51182">
    <property type="entry name" value="RmlC-like cupins"/>
    <property type="match status" value="1"/>
</dbReference>
<evidence type="ECO:0000256" key="3">
    <source>
        <dbReference type="ARBA" id="ARBA00022964"/>
    </source>
</evidence>
<dbReference type="EMBL" id="AP019860">
    <property type="protein sequence ID" value="BBM86757.1"/>
    <property type="molecule type" value="Genomic_DNA"/>
</dbReference>
<dbReference type="InterPro" id="IPR011051">
    <property type="entry name" value="RmlC_Cupin_sf"/>
</dbReference>
<reference evidence="8 9" key="1">
    <citation type="submission" date="2019-08" db="EMBL/GenBank/DDBJ databases">
        <title>Complete genome sequence of Candidatus Uab amorphum.</title>
        <authorList>
            <person name="Shiratori T."/>
            <person name="Suzuki S."/>
            <person name="Kakizawa Y."/>
            <person name="Ishida K."/>
        </authorList>
    </citation>
    <scope>NUCLEOTIDE SEQUENCE [LARGE SCALE GENOMIC DNA]</scope>
    <source>
        <strain evidence="8 9">SRT547</strain>
    </source>
</reference>
<evidence type="ECO:0000313" key="9">
    <source>
        <dbReference type="Proteomes" id="UP000326354"/>
    </source>
</evidence>
<dbReference type="InterPro" id="IPR014710">
    <property type="entry name" value="RmlC-like_jellyroll"/>
</dbReference>
<evidence type="ECO:0000256" key="6">
    <source>
        <dbReference type="PIRSR" id="PIRSR610300-50"/>
    </source>
</evidence>
<sequence>MEKIDSLEQLIETLNPNFKDFEVYTQAMNSLAIDPKSIEKYCHWKPDFYTRNLVKRTKAYELMVLCWPPHQTSPIHNHQGQDCWMHVISGDIMEIQYHCIKDNESGDWQIKEGERVGCAPTKTAYINDEICLHQICNHSDKPAITLHLYAYPIETCNIYCRETATVTSRKLSYSSINGERVDGEKVS</sequence>
<comment type="similarity">
    <text evidence="1">Belongs to the cysteine dioxygenase family.</text>
</comment>
<dbReference type="OrthoDB" id="7059163at2"/>
<keyword evidence="4" id="KW-0560">Oxidoreductase</keyword>
<keyword evidence="3 8" id="KW-0223">Dioxygenase</keyword>
<keyword evidence="5 7" id="KW-0408">Iron</keyword>
<feature type="binding site" evidence="7">
    <location>
        <position position="78"/>
    </location>
    <ligand>
        <name>Fe cation</name>
        <dbReference type="ChEBI" id="CHEBI:24875"/>
        <note>catalytic</note>
    </ligand>
</feature>
<keyword evidence="2 7" id="KW-0479">Metal-binding</keyword>
<dbReference type="Pfam" id="PF05995">
    <property type="entry name" value="CDO_I"/>
    <property type="match status" value="1"/>
</dbReference>
<feature type="binding site" evidence="7">
    <location>
        <position position="133"/>
    </location>
    <ligand>
        <name>Fe cation</name>
        <dbReference type="ChEBI" id="CHEBI:24875"/>
        <note>catalytic</note>
    </ligand>
</feature>
<dbReference type="KEGG" id="uam:UABAM_05144"/>